<evidence type="ECO:0000313" key="3">
    <source>
        <dbReference type="Proteomes" id="UP000595792"/>
    </source>
</evidence>
<gene>
    <name evidence="2" type="ORF">I5Q84_11450</name>
</gene>
<dbReference type="Gene3D" id="3.40.50.1820">
    <property type="entry name" value="alpha/beta hydrolase"/>
    <property type="match status" value="1"/>
</dbReference>
<reference evidence="2 3" key="1">
    <citation type="submission" date="2020-11" db="EMBL/GenBank/DDBJ databases">
        <title>Closed and high quality bacterial genomes of the OMM12 community.</title>
        <authorList>
            <person name="Marbouty M."/>
            <person name="Lamy-Besnier Q."/>
            <person name="Debarbieux L."/>
            <person name="Koszul R."/>
        </authorList>
    </citation>
    <scope>NUCLEOTIDE SEQUENCE [LARGE SCALE GENOMIC DNA]</scope>
    <source>
        <strain evidence="2 3">YL31</strain>
    </source>
</reference>
<dbReference type="InterPro" id="IPR000073">
    <property type="entry name" value="AB_hydrolase_1"/>
</dbReference>
<keyword evidence="2" id="KW-0378">Hydrolase</keyword>
<name>A0AAX1KFG6_FLAPL</name>
<dbReference type="KEGG" id="fpla:A4U99_18745"/>
<dbReference type="GO" id="GO:0016787">
    <property type="term" value="F:hydrolase activity"/>
    <property type="evidence" value="ECO:0007669"/>
    <property type="project" value="UniProtKB-KW"/>
</dbReference>
<accession>A0AAX1KFG6</accession>
<evidence type="ECO:0000313" key="2">
    <source>
        <dbReference type="EMBL" id="QQR04604.1"/>
    </source>
</evidence>
<dbReference type="EMBL" id="CP065315">
    <property type="protein sequence ID" value="QQR04604.1"/>
    <property type="molecule type" value="Genomic_DNA"/>
</dbReference>
<evidence type="ECO:0000259" key="1">
    <source>
        <dbReference type="Pfam" id="PF00561"/>
    </source>
</evidence>
<dbReference type="PRINTS" id="PR00111">
    <property type="entry name" value="ABHYDROLASE"/>
</dbReference>
<dbReference type="PANTHER" id="PTHR43433">
    <property type="entry name" value="HYDROLASE, ALPHA/BETA FOLD FAMILY PROTEIN"/>
    <property type="match status" value="1"/>
</dbReference>
<dbReference type="Pfam" id="PF00561">
    <property type="entry name" value="Abhydrolase_1"/>
    <property type="match status" value="1"/>
</dbReference>
<dbReference type="SUPFAM" id="SSF53474">
    <property type="entry name" value="alpha/beta-Hydrolases"/>
    <property type="match status" value="1"/>
</dbReference>
<protein>
    <submittedName>
        <fullName evidence="2">Alpha/beta hydrolase</fullName>
    </submittedName>
</protein>
<dbReference type="Proteomes" id="UP000595792">
    <property type="component" value="Chromosome"/>
</dbReference>
<proteinExistence type="predicted"/>
<dbReference type="PANTHER" id="PTHR43433:SF5">
    <property type="entry name" value="AB HYDROLASE-1 DOMAIN-CONTAINING PROTEIN"/>
    <property type="match status" value="1"/>
</dbReference>
<sequence length="268" mass="30053">MFYNARNCNIKIDDTDMDYISFGNGNKSLVIIPGLGDALKTVKGSAVTFALMYKLFAKDYKVYVFSRKNKLKQDCSTRDMATDLADVMNQLNITKAFVLGVSQGGMIAQYLAIDYPELVEKLVLAVTLCQPNETSKSVISNWLSLAKEKDFKQIFIDTAEKTYTERKLKTYRPFYSILSKLTEPKNLDRFIIQATACLTHNALDEISKIQCPTFVIGGDNDKIVGSSSSCELANHIAQSKLKIYNGLGHSTYEEAKDFNSQVLSFFDN</sequence>
<dbReference type="AlphaFoldDB" id="A0AAX1KFG6"/>
<organism evidence="2 3">
    <name type="scientific">Flavonifractor plautii</name>
    <name type="common">Fusobacterium plautii</name>
    <dbReference type="NCBI Taxonomy" id="292800"/>
    <lineage>
        <taxon>Bacteria</taxon>
        <taxon>Bacillati</taxon>
        <taxon>Bacillota</taxon>
        <taxon>Clostridia</taxon>
        <taxon>Eubacteriales</taxon>
        <taxon>Oscillospiraceae</taxon>
        <taxon>Flavonifractor</taxon>
    </lineage>
</organism>
<dbReference type="InterPro" id="IPR029058">
    <property type="entry name" value="AB_hydrolase_fold"/>
</dbReference>
<dbReference type="RefSeq" id="WP_084462052.1">
    <property type="nucleotide sequence ID" value="NZ_CP015406.2"/>
</dbReference>
<dbReference type="InterPro" id="IPR050471">
    <property type="entry name" value="AB_hydrolase"/>
</dbReference>
<feature type="domain" description="AB hydrolase-1" evidence="1">
    <location>
        <begin position="28"/>
        <end position="254"/>
    </location>
</feature>